<evidence type="ECO:0000256" key="7">
    <source>
        <dbReference type="SAM" id="MobiDB-lite"/>
    </source>
</evidence>
<gene>
    <name evidence="10" type="primary">epsF</name>
    <name evidence="10" type="ORF">H4F90_11105</name>
</gene>
<keyword evidence="4 8" id="KW-1133">Transmembrane helix</keyword>
<protein>
    <submittedName>
        <fullName evidence="10">Chain length determinant protein EpsF</fullName>
    </submittedName>
</protein>
<dbReference type="InterPro" id="IPR050445">
    <property type="entry name" value="Bact_polysacc_biosynth/exp"/>
</dbReference>
<dbReference type="AlphaFoldDB" id="A0A839HKZ6"/>
<dbReference type="RefSeq" id="WP_182664563.1">
    <property type="nucleotide sequence ID" value="NZ_JACIVI010000004.1"/>
</dbReference>
<dbReference type="InterPro" id="IPR017468">
    <property type="entry name" value="Chain_len_reg_EpsF"/>
</dbReference>
<evidence type="ECO:0000313" key="10">
    <source>
        <dbReference type="EMBL" id="MBB1162526.1"/>
    </source>
</evidence>
<dbReference type="Pfam" id="PF02706">
    <property type="entry name" value="Wzz"/>
    <property type="match status" value="1"/>
</dbReference>
<keyword evidence="3 8" id="KW-0812">Transmembrane</keyword>
<sequence length="475" mass="51642">MNIRQLFYILRLRWWLVLGIVTISVTGTYLVSKQLPKVYIAETSLLLDVKSDPLLSTFMPAIAGSAYIGTQMEIIRSDRVASQVVQMLGVDRHADSLDTWRSETGGKVPVERYFGELLLRSLGVQVARNSNVITISYASADPKFAAAAANAFAQAYLSTNSNLRVEPAKQYAGYYEGQIKSIRENLEKAQARLSDFQSKHGIVASPERVDAEMARLDALNLQLASAIAEQTDTSARQQNSGNETSPDIQNSSAVQGLKAQLASAEAKLGEISSIVGSRHPQRVQLEAQIDTLKQQLTAEMRRVSGTTATVNRQSGQKVAQLRSLVEQQKRTVLGMRTQLDDLNNLQREVDAAQKAFVAVSDRRTQLTLESQSEQAGGRVLSAAIEPLVHSRPNIPGNVLIALALGTGLAVAVALGLELFDRRLRAATDLADIEGVPLLGVISPMAKPGKQHLTSIALMRPRVQMPPRLTVNGESS</sequence>
<evidence type="ECO:0000313" key="11">
    <source>
        <dbReference type="Proteomes" id="UP000586093"/>
    </source>
</evidence>
<name>A0A839HKZ6_9BURK</name>
<keyword evidence="6" id="KW-0175">Coiled coil</keyword>
<dbReference type="InterPro" id="IPR003856">
    <property type="entry name" value="LPS_length_determ_N"/>
</dbReference>
<evidence type="ECO:0000256" key="2">
    <source>
        <dbReference type="ARBA" id="ARBA00022475"/>
    </source>
</evidence>
<evidence type="ECO:0000256" key="8">
    <source>
        <dbReference type="SAM" id="Phobius"/>
    </source>
</evidence>
<dbReference type="PANTHER" id="PTHR32309">
    <property type="entry name" value="TYROSINE-PROTEIN KINASE"/>
    <property type="match status" value="1"/>
</dbReference>
<organism evidence="10 11">
    <name type="scientific">Aquariibacter albus</name>
    <dbReference type="NCBI Taxonomy" id="2759899"/>
    <lineage>
        <taxon>Bacteria</taxon>
        <taxon>Pseudomonadati</taxon>
        <taxon>Pseudomonadota</taxon>
        <taxon>Betaproteobacteria</taxon>
        <taxon>Burkholderiales</taxon>
        <taxon>Sphaerotilaceae</taxon>
        <taxon>Aquariibacter</taxon>
    </lineage>
</organism>
<evidence type="ECO:0000256" key="6">
    <source>
        <dbReference type="SAM" id="Coils"/>
    </source>
</evidence>
<feature type="transmembrane region" description="Helical" evidence="8">
    <location>
        <begin position="12"/>
        <end position="31"/>
    </location>
</feature>
<evidence type="ECO:0000256" key="5">
    <source>
        <dbReference type="ARBA" id="ARBA00023136"/>
    </source>
</evidence>
<keyword evidence="11" id="KW-1185">Reference proteome</keyword>
<dbReference type="GO" id="GO:0005886">
    <property type="term" value="C:plasma membrane"/>
    <property type="evidence" value="ECO:0007669"/>
    <property type="project" value="UniProtKB-SubCell"/>
</dbReference>
<reference evidence="10 11" key="1">
    <citation type="submission" date="2020-08" db="EMBL/GenBank/DDBJ databases">
        <title>Aquariorum lacteus gen. nov., sp. nov., a new member of the family Comamonadaceae, isolated from freshwater aquarium.</title>
        <authorList>
            <person name="Chun S.-J."/>
        </authorList>
    </citation>
    <scope>NUCLEOTIDE SEQUENCE [LARGE SCALE GENOMIC DNA]</scope>
    <source>
        <strain evidence="10 11">SJAQ100</strain>
    </source>
</reference>
<comment type="subcellular location">
    <subcellularLocation>
        <location evidence="1">Cell membrane</location>
        <topology evidence="1">Multi-pass membrane protein</topology>
    </subcellularLocation>
</comment>
<accession>A0A839HKZ6</accession>
<comment type="caution">
    <text evidence="10">The sequence shown here is derived from an EMBL/GenBank/DDBJ whole genome shotgun (WGS) entry which is preliminary data.</text>
</comment>
<dbReference type="NCBIfam" id="TIGR03017">
    <property type="entry name" value="EpsF"/>
    <property type="match status" value="1"/>
</dbReference>
<evidence type="ECO:0000259" key="9">
    <source>
        <dbReference type="Pfam" id="PF02706"/>
    </source>
</evidence>
<evidence type="ECO:0000256" key="4">
    <source>
        <dbReference type="ARBA" id="ARBA00022989"/>
    </source>
</evidence>
<keyword evidence="2" id="KW-1003">Cell membrane</keyword>
<dbReference type="PANTHER" id="PTHR32309:SF31">
    <property type="entry name" value="CAPSULAR EXOPOLYSACCHARIDE FAMILY"/>
    <property type="match status" value="1"/>
</dbReference>
<feature type="coiled-coil region" evidence="6">
    <location>
        <begin position="335"/>
        <end position="362"/>
    </location>
</feature>
<feature type="domain" description="Polysaccharide chain length determinant N-terminal" evidence="9">
    <location>
        <begin position="2"/>
        <end position="86"/>
    </location>
</feature>
<dbReference type="EMBL" id="JACIVI010000004">
    <property type="protein sequence ID" value="MBB1162526.1"/>
    <property type="molecule type" value="Genomic_DNA"/>
</dbReference>
<feature type="transmembrane region" description="Helical" evidence="8">
    <location>
        <begin position="398"/>
        <end position="419"/>
    </location>
</feature>
<evidence type="ECO:0000256" key="1">
    <source>
        <dbReference type="ARBA" id="ARBA00004651"/>
    </source>
</evidence>
<feature type="coiled-coil region" evidence="6">
    <location>
        <begin position="179"/>
        <end position="229"/>
    </location>
</feature>
<evidence type="ECO:0000256" key="3">
    <source>
        <dbReference type="ARBA" id="ARBA00022692"/>
    </source>
</evidence>
<feature type="region of interest" description="Disordered" evidence="7">
    <location>
        <begin position="231"/>
        <end position="256"/>
    </location>
</feature>
<dbReference type="Proteomes" id="UP000586093">
    <property type="component" value="Unassembled WGS sequence"/>
</dbReference>
<proteinExistence type="predicted"/>
<feature type="compositionally biased region" description="Polar residues" evidence="7">
    <location>
        <begin position="231"/>
        <end position="254"/>
    </location>
</feature>
<keyword evidence="5 8" id="KW-0472">Membrane</keyword>